<dbReference type="InterPro" id="IPR050466">
    <property type="entry name" value="Carboxylest/Gibb_receptor"/>
</dbReference>
<comment type="similarity">
    <text evidence="1">Belongs to the 'GDXG' lipolytic enzyme family.</text>
</comment>
<dbReference type="SUPFAM" id="SSF53474">
    <property type="entry name" value="alpha/beta-Hydrolases"/>
    <property type="match status" value="1"/>
</dbReference>
<protein>
    <recommendedName>
        <fullName evidence="2">Alpha/beta hydrolase fold-3 domain-containing protein</fullName>
    </recommendedName>
</protein>
<evidence type="ECO:0000256" key="1">
    <source>
        <dbReference type="ARBA" id="ARBA00010515"/>
    </source>
</evidence>
<evidence type="ECO:0000259" key="2">
    <source>
        <dbReference type="Pfam" id="PF07859"/>
    </source>
</evidence>
<dbReference type="GO" id="GO:0016787">
    <property type="term" value="F:hydrolase activity"/>
    <property type="evidence" value="ECO:0007669"/>
    <property type="project" value="InterPro"/>
</dbReference>
<dbReference type="AlphaFoldDB" id="A0A5N5P2K4"/>
<dbReference type="Proteomes" id="UP000326939">
    <property type="component" value="Chromosome 1"/>
</dbReference>
<dbReference type="InterPro" id="IPR029058">
    <property type="entry name" value="AB_hydrolase_fold"/>
</dbReference>
<dbReference type="Gene3D" id="3.40.50.1820">
    <property type="entry name" value="alpha/beta hydrolase"/>
    <property type="match status" value="1"/>
</dbReference>
<gene>
    <name evidence="3" type="ORF">DKX38_000225</name>
</gene>
<keyword evidence="4" id="KW-1185">Reference proteome</keyword>
<evidence type="ECO:0000313" key="3">
    <source>
        <dbReference type="EMBL" id="KAB5573031.1"/>
    </source>
</evidence>
<evidence type="ECO:0000313" key="4">
    <source>
        <dbReference type="Proteomes" id="UP000326939"/>
    </source>
</evidence>
<dbReference type="Pfam" id="PF07859">
    <property type="entry name" value="Abhydrolase_3"/>
    <property type="match status" value="1"/>
</dbReference>
<comment type="caution">
    <text evidence="3">The sequence shown here is derived from an EMBL/GenBank/DDBJ whole genome shotgun (WGS) entry which is preliminary data.</text>
</comment>
<dbReference type="PANTHER" id="PTHR23024:SF135">
    <property type="entry name" value="CELL DEATH ASSOCIATED PROTEIN"/>
    <property type="match status" value="1"/>
</dbReference>
<dbReference type="PANTHER" id="PTHR23024">
    <property type="entry name" value="ARYLACETAMIDE DEACETYLASE"/>
    <property type="match status" value="1"/>
</dbReference>
<dbReference type="EMBL" id="VDCV01000001">
    <property type="protein sequence ID" value="KAB5573031.1"/>
    <property type="molecule type" value="Genomic_DNA"/>
</dbReference>
<reference evidence="4" key="1">
    <citation type="journal article" date="2019" name="Gigascience">
        <title>De novo genome assembly of the endangered Acer yangbiense, a plant species with extremely small populations endemic to Yunnan Province, China.</title>
        <authorList>
            <person name="Yang J."/>
            <person name="Wariss H.M."/>
            <person name="Tao L."/>
            <person name="Zhang R."/>
            <person name="Yun Q."/>
            <person name="Hollingsworth P."/>
            <person name="Dao Z."/>
            <person name="Luo G."/>
            <person name="Guo H."/>
            <person name="Ma Y."/>
            <person name="Sun W."/>
        </authorList>
    </citation>
    <scope>NUCLEOTIDE SEQUENCE [LARGE SCALE GENOMIC DNA]</scope>
    <source>
        <strain evidence="4">cv. br00</strain>
    </source>
</reference>
<accession>A0A5N5P2K4</accession>
<proteinExistence type="inferred from homology"/>
<feature type="domain" description="Alpha/beta hydrolase fold-3" evidence="2">
    <location>
        <begin position="88"/>
        <end position="311"/>
    </location>
</feature>
<dbReference type="InterPro" id="IPR013094">
    <property type="entry name" value="AB_hydrolase_3"/>
</dbReference>
<name>A0A5N5P2K4_9ROSI</name>
<organism evidence="3 4">
    <name type="scientific">Salix brachista</name>
    <dbReference type="NCBI Taxonomy" id="2182728"/>
    <lineage>
        <taxon>Eukaryota</taxon>
        <taxon>Viridiplantae</taxon>
        <taxon>Streptophyta</taxon>
        <taxon>Embryophyta</taxon>
        <taxon>Tracheophyta</taxon>
        <taxon>Spermatophyta</taxon>
        <taxon>Magnoliopsida</taxon>
        <taxon>eudicotyledons</taxon>
        <taxon>Gunneridae</taxon>
        <taxon>Pentapetalae</taxon>
        <taxon>rosids</taxon>
        <taxon>fabids</taxon>
        <taxon>Malpighiales</taxon>
        <taxon>Salicaceae</taxon>
        <taxon>Saliceae</taxon>
        <taxon>Salix</taxon>
    </lineage>
</organism>
<sequence length="341" mass="38257">MVYQRKLVEEVSGWLRIFDDGWVDRTWIGPPEVKFMSEPVPPHEEFIEGVATRDVTIDENSGLGARIYLPQHEPDRSADHNSNKLPVIIHFHGGGFCISRADWYMYYYIYSRLARSAPAIVVSVYLRLAPEHRLPAAIDDGFSALMWLRSLARGDASYEPWLSNYGDFNRVFLIGDSSGGNLVHHVAARAGLVDLSPMRLAGGIPVHPGFVRSERSKSEMEQPESPFLTLDMVDRFLKLALPKGCTKDHPFTCPMGPEAPPLDSLNLPPFLLCVAETDLIRDTEMEYYEAMKKANKDVELLINPGVGHSFYLNKIAVDMDPNTAAQTTGLLEGIVEFIKKH</sequence>